<dbReference type="Pfam" id="PF00069">
    <property type="entry name" value="Pkinase"/>
    <property type="match status" value="1"/>
</dbReference>
<reference evidence="8 9" key="1">
    <citation type="submission" date="2019-02" db="EMBL/GenBank/DDBJ databases">
        <authorList>
            <person name="Khodamoradi S."/>
            <person name="Hahnke R.L."/>
            <person name="Kaempfer P."/>
            <person name="Schumann P."/>
            <person name="Rohde M."/>
            <person name="Steinert M."/>
            <person name="Luzhetskyy A."/>
            <person name="Wink J."/>
            <person name="Ruckert C."/>
        </authorList>
    </citation>
    <scope>NUCLEOTIDE SEQUENCE [LARGE SCALE GENOMIC DNA]</scope>
    <source>
        <strain evidence="8 9">M2</strain>
    </source>
</reference>
<feature type="domain" description="Protein kinase" evidence="7">
    <location>
        <begin position="18"/>
        <end position="267"/>
    </location>
</feature>
<organism evidence="8 9">
    <name type="scientific">Streptomonospora litoralis</name>
    <dbReference type="NCBI Taxonomy" id="2498135"/>
    <lineage>
        <taxon>Bacteria</taxon>
        <taxon>Bacillati</taxon>
        <taxon>Actinomycetota</taxon>
        <taxon>Actinomycetes</taxon>
        <taxon>Streptosporangiales</taxon>
        <taxon>Nocardiopsidaceae</taxon>
        <taxon>Streptomonospora</taxon>
    </lineage>
</organism>
<proteinExistence type="predicted"/>
<evidence type="ECO:0000256" key="3">
    <source>
        <dbReference type="ARBA" id="ARBA00022777"/>
    </source>
</evidence>
<keyword evidence="6" id="KW-0812">Transmembrane</keyword>
<feature type="compositionally biased region" description="Low complexity" evidence="5">
    <location>
        <begin position="482"/>
        <end position="493"/>
    </location>
</feature>
<feature type="compositionally biased region" description="Low complexity" evidence="5">
    <location>
        <begin position="416"/>
        <end position="427"/>
    </location>
</feature>
<feature type="transmembrane region" description="Helical" evidence="6">
    <location>
        <begin position="579"/>
        <end position="603"/>
    </location>
</feature>
<feature type="compositionally biased region" description="Pro residues" evidence="5">
    <location>
        <begin position="494"/>
        <end position="511"/>
    </location>
</feature>
<dbReference type="Gene3D" id="3.30.200.20">
    <property type="entry name" value="Phosphorylase Kinase, domain 1"/>
    <property type="match status" value="1"/>
</dbReference>
<feature type="compositionally biased region" description="Pro residues" evidence="5">
    <location>
        <begin position="428"/>
        <end position="446"/>
    </location>
</feature>
<evidence type="ECO:0000313" key="9">
    <source>
        <dbReference type="Proteomes" id="UP000292235"/>
    </source>
</evidence>
<keyword evidence="6" id="KW-0472">Membrane</keyword>
<evidence type="ECO:0000313" key="8">
    <source>
        <dbReference type="EMBL" id="QBI52587.1"/>
    </source>
</evidence>
<evidence type="ECO:0000259" key="7">
    <source>
        <dbReference type="PROSITE" id="PS50011"/>
    </source>
</evidence>
<evidence type="ECO:0000256" key="6">
    <source>
        <dbReference type="SAM" id="Phobius"/>
    </source>
</evidence>
<dbReference type="RefSeq" id="WP_278248926.1">
    <property type="nucleotide sequence ID" value="NZ_CP036455.1"/>
</dbReference>
<dbReference type="EC" id="2.7.11.1" evidence="8"/>
<feature type="region of interest" description="Disordered" evidence="5">
    <location>
        <begin position="324"/>
        <end position="574"/>
    </location>
</feature>
<keyword evidence="9" id="KW-1185">Reference proteome</keyword>
<feature type="compositionally biased region" description="Low complexity" evidence="5">
    <location>
        <begin position="374"/>
        <end position="406"/>
    </location>
</feature>
<gene>
    <name evidence="8" type="primary">afsK4</name>
    <name evidence="8" type="ORF">EKD16_03885</name>
</gene>
<dbReference type="EMBL" id="CP036455">
    <property type="protein sequence ID" value="QBI52587.1"/>
    <property type="molecule type" value="Genomic_DNA"/>
</dbReference>
<dbReference type="GO" id="GO:0005524">
    <property type="term" value="F:ATP binding"/>
    <property type="evidence" value="ECO:0007669"/>
    <property type="project" value="UniProtKB-KW"/>
</dbReference>
<dbReference type="Gene3D" id="1.10.510.10">
    <property type="entry name" value="Transferase(Phosphotransferase) domain 1"/>
    <property type="match status" value="1"/>
</dbReference>
<dbReference type="PANTHER" id="PTHR43289:SF34">
    <property type="entry name" value="SERINE_THREONINE-PROTEIN KINASE YBDM-RELATED"/>
    <property type="match status" value="1"/>
</dbReference>
<keyword evidence="1 8" id="KW-0808">Transferase</keyword>
<dbReference type="InterPro" id="IPR011009">
    <property type="entry name" value="Kinase-like_dom_sf"/>
</dbReference>
<feature type="compositionally biased region" description="Low complexity" evidence="5">
    <location>
        <begin position="351"/>
        <end position="367"/>
    </location>
</feature>
<keyword evidence="3 8" id="KW-0418">Kinase</keyword>
<accession>A0A4P6Q1V9</accession>
<dbReference type="PROSITE" id="PS00108">
    <property type="entry name" value="PROTEIN_KINASE_ST"/>
    <property type="match status" value="1"/>
</dbReference>
<feature type="compositionally biased region" description="Low complexity" evidence="5">
    <location>
        <begin position="538"/>
        <end position="574"/>
    </location>
</feature>
<evidence type="ECO:0000256" key="2">
    <source>
        <dbReference type="ARBA" id="ARBA00022741"/>
    </source>
</evidence>
<dbReference type="GO" id="GO:0004674">
    <property type="term" value="F:protein serine/threonine kinase activity"/>
    <property type="evidence" value="ECO:0007669"/>
    <property type="project" value="UniProtKB-EC"/>
</dbReference>
<dbReference type="PANTHER" id="PTHR43289">
    <property type="entry name" value="MITOGEN-ACTIVATED PROTEIN KINASE KINASE KINASE 20-RELATED"/>
    <property type="match status" value="1"/>
</dbReference>
<keyword evidence="2" id="KW-0547">Nucleotide-binding</keyword>
<dbReference type="CDD" id="cd14014">
    <property type="entry name" value="STKc_PknB_like"/>
    <property type="match status" value="1"/>
</dbReference>
<dbReference type="InterPro" id="IPR008271">
    <property type="entry name" value="Ser/Thr_kinase_AS"/>
</dbReference>
<evidence type="ECO:0000256" key="1">
    <source>
        <dbReference type="ARBA" id="ARBA00022679"/>
    </source>
</evidence>
<dbReference type="InterPro" id="IPR000719">
    <property type="entry name" value="Prot_kinase_dom"/>
</dbReference>
<evidence type="ECO:0000256" key="5">
    <source>
        <dbReference type="SAM" id="MobiDB-lite"/>
    </source>
</evidence>
<keyword evidence="4" id="KW-0067">ATP-binding</keyword>
<sequence length="604" mass="58949">MTGTQPLTDDDPRSIGGYALSARLGQGGQGVVYLGRDDTDGAPVAVKTLHADGIDAAGLRRQLSEEVETARRVARFCTAQVLAADIDAEPPYVVSEYIEGPTLREVVRRDGPMSGAALERLAVGTLTALAAIHQAGIVHRDFKPGNVLMGHDGPRVIDFGIARALEGTAILTSQIAGTPAYMAPEQIAGRPLGPAVDLFSWGSTIAFAANGWGPFGQDSLHEVLHNVSAEPPDLGALDGRLRDIASRCLSKDPDQRPSAAETLMGVLGVAMPEPGGGAPAQAEETDEPGALPIHTLAAGAAAAAPEGTAAGLRESLAQEAAGDDGLFRSFPPLTPPPAGSGPRYDTGAGPGTAASSGPQTPPAAASSGPPPGAVQPGADPASAGGSAWVPPGAHPQSGPQQPSPYGGPAGAGPTGGQQPYGPSGPQSPYGPGPGAPPSGPQPPYGPGPDAAQAGPGPYGSGGPGPQQPSPYGGPAGAGPTGGQQPYGPSGPQSPYGPGPGAPPSGPQPPYGPEQGKVQPGPGAPYGPAPGVPGPQQPAPYGATPAAPQGGPPAGAWGRQPPASGAAPASPASKGSGAGVIIGIVVGASLLVVIVVGVVIAGILG</sequence>
<dbReference type="PROSITE" id="PS50011">
    <property type="entry name" value="PROTEIN_KINASE_DOM"/>
    <property type="match status" value="1"/>
</dbReference>
<dbReference type="Proteomes" id="UP000292235">
    <property type="component" value="Chromosome"/>
</dbReference>
<keyword evidence="6" id="KW-1133">Transmembrane helix</keyword>
<protein>
    <submittedName>
        <fullName evidence="8">Serine/threonine-protein kinase AfsK</fullName>
        <ecNumber evidence="8">2.7.11.1</ecNumber>
    </submittedName>
</protein>
<evidence type="ECO:0000256" key="4">
    <source>
        <dbReference type="ARBA" id="ARBA00022840"/>
    </source>
</evidence>
<feature type="compositionally biased region" description="Pro residues" evidence="5">
    <location>
        <begin position="521"/>
        <end position="537"/>
    </location>
</feature>
<dbReference type="AlphaFoldDB" id="A0A4P6Q1V9"/>
<name>A0A4P6Q1V9_9ACTN</name>
<dbReference type="KEGG" id="strr:EKD16_03885"/>
<dbReference type="SUPFAM" id="SSF56112">
    <property type="entry name" value="Protein kinase-like (PK-like)"/>
    <property type="match status" value="1"/>
</dbReference>